<evidence type="ECO:0000313" key="3">
    <source>
        <dbReference type="Proteomes" id="UP001187734"/>
    </source>
</evidence>
<evidence type="ECO:0000313" key="2">
    <source>
        <dbReference type="EMBL" id="SPJ80218.1"/>
    </source>
</evidence>
<organism evidence="2 3">
    <name type="scientific">Fusarium torulosum</name>
    <dbReference type="NCBI Taxonomy" id="33205"/>
    <lineage>
        <taxon>Eukaryota</taxon>
        <taxon>Fungi</taxon>
        <taxon>Dikarya</taxon>
        <taxon>Ascomycota</taxon>
        <taxon>Pezizomycotina</taxon>
        <taxon>Sordariomycetes</taxon>
        <taxon>Hypocreomycetidae</taxon>
        <taxon>Hypocreales</taxon>
        <taxon>Nectriaceae</taxon>
        <taxon>Fusarium</taxon>
    </lineage>
</organism>
<gene>
    <name evidence="2" type="ORF">FTOL_08610</name>
</gene>
<keyword evidence="1" id="KW-0472">Membrane</keyword>
<accession>A0AAE8ME51</accession>
<protein>
    <submittedName>
        <fullName evidence="2">Uncharacterized protein</fullName>
    </submittedName>
</protein>
<keyword evidence="1" id="KW-1133">Transmembrane helix</keyword>
<dbReference type="AlphaFoldDB" id="A0AAE8ME51"/>
<evidence type="ECO:0000256" key="1">
    <source>
        <dbReference type="SAM" id="Phobius"/>
    </source>
</evidence>
<keyword evidence="1" id="KW-0812">Transmembrane</keyword>
<reference evidence="2" key="1">
    <citation type="submission" date="2018-03" db="EMBL/GenBank/DDBJ databases">
        <authorList>
            <person name="Guldener U."/>
        </authorList>
    </citation>
    <scope>NUCLEOTIDE SEQUENCE</scope>
</reference>
<dbReference type="EMBL" id="ONZP01000305">
    <property type="protein sequence ID" value="SPJ80218.1"/>
    <property type="molecule type" value="Genomic_DNA"/>
</dbReference>
<name>A0AAE8ME51_9HYPO</name>
<comment type="caution">
    <text evidence="2">The sequence shown here is derived from an EMBL/GenBank/DDBJ whole genome shotgun (WGS) entry which is preliminary data.</text>
</comment>
<proteinExistence type="predicted"/>
<keyword evidence="3" id="KW-1185">Reference proteome</keyword>
<dbReference type="Proteomes" id="UP001187734">
    <property type="component" value="Unassembled WGS sequence"/>
</dbReference>
<sequence>MKASKLCAIILPITLVCIILIPAIIMSRRWWRSITHTEGPDLERGMLVEVVRIVKDGREIYSRELTPVDQRLYDHPSYAALEERMQQKTATEPPQTKPESQTISEKATFMAQDGFEDIHITPGRSMKELRIELAQGMDMVQKNY</sequence>
<feature type="transmembrane region" description="Helical" evidence="1">
    <location>
        <begin position="6"/>
        <end position="25"/>
    </location>
</feature>